<proteinExistence type="predicted"/>
<evidence type="ECO:0000259" key="1">
    <source>
        <dbReference type="PROSITE" id="PS51186"/>
    </source>
</evidence>
<keyword evidence="3" id="KW-1185">Reference proteome</keyword>
<sequence length="199" mass="21886">MVDVVPAVELGARHRRLLVELYLDAFGADFRWFATDPRRLADAFEHMLVPELFHVAVLDGEPAGLAARTDGRQQSVRPRLWPLLRRLGPIRGGIGGIMLRREFSGSLDLPPGTASLEFVGTAAAHRGRGVATALLEHLMRHSDCTAFVLEDIADVNTAALNLYRKLGFVEYRRRPVPHTARTGIGAYVSMRLDRGAPAG</sequence>
<accession>A0ABN1Y415</accession>
<evidence type="ECO:0000313" key="3">
    <source>
        <dbReference type="Proteomes" id="UP001501414"/>
    </source>
</evidence>
<dbReference type="InterPro" id="IPR000182">
    <property type="entry name" value="GNAT_dom"/>
</dbReference>
<reference evidence="2 3" key="1">
    <citation type="journal article" date="2019" name="Int. J. Syst. Evol. Microbiol.">
        <title>The Global Catalogue of Microorganisms (GCM) 10K type strain sequencing project: providing services to taxonomists for standard genome sequencing and annotation.</title>
        <authorList>
            <consortium name="The Broad Institute Genomics Platform"/>
            <consortium name="The Broad Institute Genome Sequencing Center for Infectious Disease"/>
            <person name="Wu L."/>
            <person name="Ma J."/>
        </authorList>
    </citation>
    <scope>NUCLEOTIDE SEQUENCE [LARGE SCALE GENOMIC DNA]</scope>
    <source>
        <strain evidence="2 3">JCM 11896</strain>
    </source>
</reference>
<dbReference type="SUPFAM" id="SSF55729">
    <property type="entry name" value="Acyl-CoA N-acyltransferases (Nat)"/>
    <property type="match status" value="1"/>
</dbReference>
<dbReference type="InterPro" id="IPR016181">
    <property type="entry name" value="Acyl_CoA_acyltransferase"/>
</dbReference>
<dbReference type="Gene3D" id="3.40.630.30">
    <property type="match status" value="1"/>
</dbReference>
<dbReference type="RefSeq" id="WP_344026709.1">
    <property type="nucleotide sequence ID" value="NZ_BAAAJK010000034.1"/>
</dbReference>
<dbReference type="PROSITE" id="PS51186">
    <property type="entry name" value="GNAT"/>
    <property type="match status" value="1"/>
</dbReference>
<protein>
    <recommendedName>
        <fullName evidence="1">N-acetyltransferase domain-containing protein</fullName>
    </recommendedName>
</protein>
<dbReference type="CDD" id="cd04301">
    <property type="entry name" value="NAT_SF"/>
    <property type="match status" value="1"/>
</dbReference>
<gene>
    <name evidence="2" type="ORF">GCM10009613_50000</name>
</gene>
<comment type="caution">
    <text evidence="2">The sequence shown here is derived from an EMBL/GenBank/DDBJ whole genome shotgun (WGS) entry which is preliminary data.</text>
</comment>
<organism evidence="2 3">
    <name type="scientific">Pseudonocardia kongjuensis</name>
    <dbReference type="NCBI Taxonomy" id="102227"/>
    <lineage>
        <taxon>Bacteria</taxon>
        <taxon>Bacillati</taxon>
        <taxon>Actinomycetota</taxon>
        <taxon>Actinomycetes</taxon>
        <taxon>Pseudonocardiales</taxon>
        <taxon>Pseudonocardiaceae</taxon>
        <taxon>Pseudonocardia</taxon>
    </lineage>
</organism>
<dbReference type="Proteomes" id="UP001501414">
    <property type="component" value="Unassembled WGS sequence"/>
</dbReference>
<feature type="domain" description="N-acetyltransferase" evidence="1">
    <location>
        <begin position="2"/>
        <end position="193"/>
    </location>
</feature>
<name>A0ABN1Y415_9PSEU</name>
<dbReference type="EMBL" id="BAAAJK010000034">
    <property type="protein sequence ID" value="GAA1397394.1"/>
    <property type="molecule type" value="Genomic_DNA"/>
</dbReference>
<dbReference type="Pfam" id="PF00583">
    <property type="entry name" value="Acetyltransf_1"/>
    <property type="match status" value="1"/>
</dbReference>
<evidence type="ECO:0000313" key="2">
    <source>
        <dbReference type="EMBL" id="GAA1397394.1"/>
    </source>
</evidence>